<feature type="compositionally biased region" description="Basic residues" evidence="1">
    <location>
        <begin position="40"/>
        <end position="59"/>
    </location>
</feature>
<comment type="caution">
    <text evidence="2">The sequence shown here is derived from an EMBL/GenBank/DDBJ whole genome shotgun (WGS) entry which is preliminary data.</text>
</comment>
<protein>
    <submittedName>
        <fullName evidence="2">Uncharacterized protein</fullName>
    </submittedName>
</protein>
<gene>
    <name evidence="2" type="ORF">CDL12_09866</name>
</gene>
<proteinExistence type="predicted"/>
<dbReference type="EMBL" id="NKXS01001665">
    <property type="protein sequence ID" value="PIN17465.1"/>
    <property type="molecule type" value="Genomic_DNA"/>
</dbReference>
<dbReference type="AlphaFoldDB" id="A0A2G9HIY1"/>
<accession>A0A2G9HIY1</accession>
<sequence length="102" mass="11706">MSICFYQLTETTKLKSRNINNPNILQLIITNQLHPVKRANHPTHAKKIHSQHKLIHQKKSHNDKTPPPRASILRSIYTTLPKSIQITRTLTKTSTKSKAAHQ</sequence>
<dbReference type="Proteomes" id="UP000231279">
    <property type="component" value="Unassembled WGS sequence"/>
</dbReference>
<name>A0A2G9HIY1_9LAMI</name>
<evidence type="ECO:0000313" key="2">
    <source>
        <dbReference type="EMBL" id="PIN17465.1"/>
    </source>
</evidence>
<evidence type="ECO:0000256" key="1">
    <source>
        <dbReference type="SAM" id="MobiDB-lite"/>
    </source>
</evidence>
<keyword evidence="3" id="KW-1185">Reference proteome</keyword>
<organism evidence="2 3">
    <name type="scientific">Handroanthus impetiginosus</name>
    <dbReference type="NCBI Taxonomy" id="429701"/>
    <lineage>
        <taxon>Eukaryota</taxon>
        <taxon>Viridiplantae</taxon>
        <taxon>Streptophyta</taxon>
        <taxon>Embryophyta</taxon>
        <taxon>Tracheophyta</taxon>
        <taxon>Spermatophyta</taxon>
        <taxon>Magnoliopsida</taxon>
        <taxon>eudicotyledons</taxon>
        <taxon>Gunneridae</taxon>
        <taxon>Pentapetalae</taxon>
        <taxon>asterids</taxon>
        <taxon>lamiids</taxon>
        <taxon>Lamiales</taxon>
        <taxon>Bignoniaceae</taxon>
        <taxon>Crescentiina</taxon>
        <taxon>Tabebuia alliance</taxon>
        <taxon>Handroanthus</taxon>
    </lineage>
</organism>
<evidence type="ECO:0000313" key="3">
    <source>
        <dbReference type="Proteomes" id="UP000231279"/>
    </source>
</evidence>
<feature type="region of interest" description="Disordered" evidence="1">
    <location>
        <begin position="40"/>
        <end position="70"/>
    </location>
</feature>
<reference evidence="3" key="1">
    <citation type="journal article" date="2018" name="Gigascience">
        <title>Genome assembly of the Pink Ipe (Handroanthus impetiginosus, Bignoniaceae), a highly valued, ecologically keystone Neotropical timber forest tree.</title>
        <authorList>
            <person name="Silva-Junior O.B."/>
            <person name="Grattapaglia D."/>
            <person name="Novaes E."/>
            <person name="Collevatti R.G."/>
        </authorList>
    </citation>
    <scope>NUCLEOTIDE SEQUENCE [LARGE SCALE GENOMIC DNA]</scope>
    <source>
        <strain evidence="3">cv. UFG-1</strain>
    </source>
</reference>